<dbReference type="InterPro" id="IPR036388">
    <property type="entry name" value="WH-like_DNA-bd_sf"/>
</dbReference>
<comment type="similarity">
    <text evidence="2">Belongs to the protein kinase superfamily. RIO-type Ser/Thr kinase family.</text>
</comment>
<comment type="cofactor">
    <cofactor evidence="1">
        <name>Mg(2+)</name>
        <dbReference type="ChEBI" id="CHEBI:18420"/>
    </cofactor>
</comment>
<sequence length="548" mass="61465">MRLDATDLRFVTQEEFKVLSAVEVGSRNHEVVPTPLIAELSSIRSGIVTKCLSSLSKRKLVARVQGAKYDGYRLTYGGLDYLALKTFSRRKPATVAGVGTKIGVGKESDIHLVQDEAGKERVLKMHRLGRISFRAIKEKRDYLGNRKSASWMYLSRLAAQKEYEFMKILYNNGFPVPVPIDQARHCIVMSLIDAYPLRQVDDVPSPSTLYATLMALILRLAHCGLIHGDYNEFNILIHRKTGEPTLIDFPQMVSTRHPNAEFFFDRDVEGIKRFFKRRFRFEPSSWPRWKDVLAGPDLSETGGADTEQKAESSQMALYPRLDEQVEASGWNSKGSQQLEEYFASIADIPEEEWDGDDDDDDDGDDNDEDDNEERVDGEAVWGSGQTAEEVEDARDASSDRSHEQDPSSEDEEARTRKTAARLEQLRLNRALGNDEPEDIALDPEAVKNNSARDDSTEEESGEGESEEDPENGEETLQSSAKSGGVRNSRPRPADKGWKQGGIKDRLEREIRGTKTGPGSGEGRVKAGKAKGHKWKSSEKYLVDKNSGW</sequence>
<dbReference type="InterPro" id="IPR036390">
    <property type="entry name" value="WH_DNA-bd_sf"/>
</dbReference>
<dbReference type="Proteomes" id="UP000193218">
    <property type="component" value="Unassembled WGS sequence"/>
</dbReference>
<dbReference type="Pfam" id="PF09202">
    <property type="entry name" value="Rio2_N"/>
    <property type="match status" value="1"/>
</dbReference>
<dbReference type="GO" id="GO:0030688">
    <property type="term" value="C:preribosome, small subunit precursor"/>
    <property type="evidence" value="ECO:0007669"/>
    <property type="project" value="TreeGrafter"/>
</dbReference>
<feature type="domain" description="RIO kinase" evidence="16">
    <location>
        <begin position="65"/>
        <end position="295"/>
    </location>
</feature>
<dbReference type="InterPro" id="IPR000687">
    <property type="entry name" value="RIO_kinase"/>
</dbReference>
<dbReference type="Gene3D" id="3.30.200.20">
    <property type="entry name" value="Phosphorylase Kinase, domain 1"/>
    <property type="match status" value="1"/>
</dbReference>
<dbReference type="OrthoDB" id="10258631at2759"/>
<dbReference type="FunFam" id="3.30.200.20:FF:000052">
    <property type="entry name" value="Serine/threonine-protein kinase RIO2"/>
    <property type="match status" value="1"/>
</dbReference>
<dbReference type="Gene3D" id="1.10.10.10">
    <property type="entry name" value="Winged helix-like DNA-binding domain superfamily/Winged helix DNA-binding domain"/>
    <property type="match status" value="1"/>
</dbReference>
<evidence type="ECO:0000256" key="2">
    <source>
        <dbReference type="ARBA" id="ARBA00009196"/>
    </source>
</evidence>
<dbReference type="AlphaFoldDB" id="A0A1Y1UTK5"/>
<dbReference type="InterPro" id="IPR030484">
    <property type="entry name" value="Rio2"/>
</dbReference>
<dbReference type="EC" id="2.7.11.1" evidence="3"/>
<dbReference type="PANTHER" id="PTHR45852">
    <property type="entry name" value="SER/THR-PROTEIN KINASE RIO2"/>
    <property type="match status" value="1"/>
</dbReference>
<dbReference type="GO" id="GO:0005829">
    <property type="term" value="C:cytosol"/>
    <property type="evidence" value="ECO:0007669"/>
    <property type="project" value="TreeGrafter"/>
</dbReference>
<feature type="compositionally biased region" description="Basic and acidic residues" evidence="15">
    <location>
        <begin position="393"/>
        <end position="405"/>
    </location>
</feature>
<evidence type="ECO:0000256" key="11">
    <source>
        <dbReference type="ARBA" id="ARBA00047899"/>
    </source>
</evidence>
<evidence type="ECO:0000256" key="13">
    <source>
        <dbReference type="ARBA" id="ARBA00068353"/>
    </source>
</evidence>
<evidence type="ECO:0000256" key="6">
    <source>
        <dbReference type="ARBA" id="ARBA00022723"/>
    </source>
</evidence>
<dbReference type="GO" id="GO:0030490">
    <property type="term" value="P:maturation of SSU-rRNA"/>
    <property type="evidence" value="ECO:0007669"/>
    <property type="project" value="TreeGrafter"/>
</dbReference>
<dbReference type="Gene3D" id="1.10.510.10">
    <property type="entry name" value="Transferase(Phosphotransferase) domain 1"/>
    <property type="match status" value="1"/>
</dbReference>
<keyword evidence="10" id="KW-0460">Magnesium</keyword>
<keyword evidence="18" id="KW-1185">Reference proteome</keyword>
<evidence type="ECO:0000256" key="14">
    <source>
        <dbReference type="ARBA" id="ARBA00068837"/>
    </source>
</evidence>
<keyword evidence="4" id="KW-0723">Serine/threonine-protein kinase</keyword>
<feature type="compositionally biased region" description="Acidic residues" evidence="15">
    <location>
        <begin position="350"/>
        <end position="375"/>
    </location>
</feature>
<evidence type="ECO:0000256" key="1">
    <source>
        <dbReference type="ARBA" id="ARBA00001946"/>
    </source>
</evidence>
<dbReference type="GO" id="GO:0046872">
    <property type="term" value="F:metal ion binding"/>
    <property type="evidence" value="ECO:0007669"/>
    <property type="project" value="UniProtKB-KW"/>
</dbReference>
<dbReference type="GO" id="GO:0005634">
    <property type="term" value="C:nucleus"/>
    <property type="evidence" value="ECO:0007669"/>
    <property type="project" value="TreeGrafter"/>
</dbReference>
<dbReference type="GeneID" id="33554067"/>
<dbReference type="SMART" id="SM00090">
    <property type="entry name" value="RIO"/>
    <property type="match status" value="1"/>
</dbReference>
<dbReference type="GO" id="GO:0004674">
    <property type="term" value="F:protein serine/threonine kinase activity"/>
    <property type="evidence" value="ECO:0007669"/>
    <property type="project" value="UniProtKB-KW"/>
</dbReference>
<reference evidence="17 18" key="1">
    <citation type="submission" date="2017-03" db="EMBL/GenBank/DDBJ databases">
        <title>Widespread Adenine N6-methylation of Active Genes in Fungi.</title>
        <authorList>
            <consortium name="DOE Joint Genome Institute"/>
            <person name="Mondo S.J."/>
            <person name="Dannebaum R.O."/>
            <person name="Kuo R.C."/>
            <person name="Louie K.B."/>
            <person name="Bewick A.J."/>
            <person name="Labutti K."/>
            <person name="Haridas S."/>
            <person name="Kuo A."/>
            <person name="Salamov A."/>
            <person name="Ahrendt S.R."/>
            <person name="Lau R."/>
            <person name="Bowen B.P."/>
            <person name="Lipzen A."/>
            <person name="Sullivan W."/>
            <person name="Andreopoulos W.B."/>
            <person name="Clum A."/>
            <person name="Lindquist E."/>
            <person name="Daum C."/>
            <person name="Northen T.R."/>
            <person name="Ramamoorthy G."/>
            <person name="Schmitz R.J."/>
            <person name="Gryganskyi A."/>
            <person name="Culley D."/>
            <person name="Magnuson J."/>
            <person name="James T.Y."/>
            <person name="O'Malley M.A."/>
            <person name="Stajich J.E."/>
            <person name="Spatafora J.W."/>
            <person name="Visel A."/>
            <person name="Grigoriev I.V."/>
        </authorList>
    </citation>
    <scope>NUCLEOTIDE SEQUENCE [LARGE SCALE GENOMIC DNA]</scope>
    <source>
        <strain evidence="17 18">NRRL Y-17943</strain>
    </source>
</reference>
<keyword evidence="6" id="KW-0479">Metal-binding</keyword>
<comment type="catalytic activity">
    <reaction evidence="11">
        <text>L-threonyl-[protein] + ATP = O-phospho-L-threonyl-[protein] + ADP + H(+)</text>
        <dbReference type="Rhea" id="RHEA:46608"/>
        <dbReference type="Rhea" id="RHEA-COMP:11060"/>
        <dbReference type="Rhea" id="RHEA-COMP:11605"/>
        <dbReference type="ChEBI" id="CHEBI:15378"/>
        <dbReference type="ChEBI" id="CHEBI:30013"/>
        <dbReference type="ChEBI" id="CHEBI:30616"/>
        <dbReference type="ChEBI" id="CHEBI:61977"/>
        <dbReference type="ChEBI" id="CHEBI:456216"/>
        <dbReference type="EC" id="2.7.11.1"/>
    </reaction>
</comment>
<comment type="catalytic activity">
    <reaction evidence="12">
        <text>L-seryl-[protein] + ATP = O-phospho-L-seryl-[protein] + ADP + H(+)</text>
        <dbReference type="Rhea" id="RHEA:17989"/>
        <dbReference type="Rhea" id="RHEA-COMP:9863"/>
        <dbReference type="Rhea" id="RHEA-COMP:11604"/>
        <dbReference type="ChEBI" id="CHEBI:15378"/>
        <dbReference type="ChEBI" id="CHEBI:29999"/>
        <dbReference type="ChEBI" id="CHEBI:30616"/>
        <dbReference type="ChEBI" id="CHEBI:83421"/>
        <dbReference type="ChEBI" id="CHEBI:456216"/>
        <dbReference type="EC" id="2.7.11.1"/>
    </reaction>
</comment>
<feature type="compositionally biased region" description="Basic residues" evidence="15">
    <location>
        <begin position="525"/>
        <end position="534"/>
    </location>
</feature>
<accession>A0A1Y1UTK5</accession>
<organism evidence="17 18">
    <name type="scientific">Kockovaella imperatae</name>
    <dbReference type="NCBI Taxonomy" id="4999"/>
    <lineage>
        <taxon>Eukaryota</taxon>
        <taxon>Fungi</taxon>
        <taxon>Dikarya</taxon>
        <taxon>Basidiomycota</taxon>
        <taxon>Agaricomycotina</taxon>
        <taxon>Tremellomycetes</taxon>
        <taxon>Tremellales</taxon>
        <taxon>Cuniculitremaceae</taxon>
        <taxon>Kockovaella</taxon>
    </lineage>
</organism>
<feature type="compositionally biased region" description="Basic and acidic residues" evidence="15">
    <location>
        <begin position="491"/>
        <end position="512"/>
    </location>
</feature>
<evidence type="ECO:0000256" key="9">
    <source>
        <dbReference type="ARBA" id="ARBA00022840"/>
    </source>
</evidence>
<dbReference type="FunCoup" id="A0A1Y1UTK5">
    <property type="interactions" value="747"/>
</dbReference>
<keyword evidence="5" id="KW-0808">Transferase</keyword>
<dbReference type="STRING" id="4999.A0A1Y1UTK5"/>
<dbReference type="InterPro" id="IPR011009">
    <property type="entry name" value="Kinase-like_dom_sf"/>
</dbReference>
<evidence type="ECO:0000256" key="3">
    <source>
        <dbReference type="ARBA" id="ARBA00012513"/>
    </source>
</evidence>
<protein>
    <recommendedName>
        <fullName evidence="13">Serine/threonine-protein kinase RIO2</fullName>
        <ecNumber evidence="3">2.7.11.1</ecNumber>
    </recommendedName>
    <alternativeName>
        <fullName evidence="14">Serine/threonine-protein kinase rio2</fullName>
    </alternativeName>
</protein>
<evidence type="ECO:0000256" key="4">
    <source>
        <dbReference type="ARBA" id="ARBA00022527"/>
    </source>
</evidence>
<feature type="region of interest" description="Disordered" evidence="15">
    <location>
        <begin position="350"/>
        <end position="548"/>
    </location>
</feature>
<feature type="region of interest" description="Disordered" evidence="15">
    <location>
        <begin position="292"/>
        <end position="313"/>
    </location>
</feature>
<dbReference type="FunFam" id="1.10.10.10:FF:000053">
    <property type="entry name" value="Serine/threonine-protein kinase RIO2"/>
    <property type="match status" value="1"/>
</dbReference>
<evidence type="ECO:0000256" key="15">
    <source>
        <dbReference type="SAM" id="MobiDB-lite"/>
    </source>
</evidence>
<dbReference type="EMBL" id="NBSH01000001">
    <property type="protein sequence ID" value="ORX40854.1"/>
    <property type="molecule type" value="Genomic_DNA"/>
</dbReference>
<dbReference type="Pfam" id="PF01163">
    <property type="entry name" value="RIO1"/>
    <property type="match status" value="1"/>
</dbReference>
<comment type="caution">
    <text evidence="17">The sequence shown here is derived from an EMBL/GenBank/DDBJ whole genome shotgun (WGS) entry which is preliminary data.</text>
</comment>
<keyword evidence="8" id="KW-0418">Kinase</keyword>
<gene>
    <name evidence="17" type="ORF">BD324DRAFT_24321</name>
</gene>
<dbReference type="RefSeq" id="XP_021874533.1">
    <property type="nucleotide sequence ID" value="XM_022012259.1"/>
</dbReference>
<evidence type="ECO:0000256" key="12">
    <source>
        <dbReference type="ARBA" id="ARBA00048679"/>
    </source>
</evidence>
<dbReference type="InParanoid" id="A0A1Y1UTK5"/>
<evidence type="ECO:0000259" key="16">
    <source>
        <dbReference type="SMART" id="SM00090"/>
    </source>
</evidence>
<proteinExistence type="inferred from homology"/>
<feature type="compositionally biased region" description="Acidic residues" evidence="15">
    <location>
        <begin position="455"/>
        <end position="473"/>
    </location>
</feature>
<dbReference type="CDD" id="cd05144">
    <property type="entry name" value="RIO2_C"/>
    <property type="match status" value="1"/>
</dbReference>
<evidence type="ECO:0000256" key="10">
    <source>
        <dbReference type="ARBA" id="ARBA00022842"/>
    </source>
</evidence>
<dbReference type="SUPFAM" id="SSF56112">
    <property type="entry name" value="Protein kinase-like (PK-like)"/>
    <property type="match status" value="1"/>
</dbReference>
<keyword evidence="7" id="KW-0547">Nucleotide-binding</keyword>
<evidence type="ECO:0000256" key="8">
    <source>
        <dbReference type="ARBA" id="ARBA00022777"/>
    </source>
</evidence>
<name>A0A1Y1UTK5_9TREE</name>
<evidence type="ECO:0000256" key="5">
    <source>
        <dbReference type="ARBA" id="ARBA00022679"/>
    </source>
</evidence>
<keyword evidence="9" id="KW-0067">ATP-binding</keyword>
<dbReference type="InterPro" id="IPR015285">
    <property type="entry name" value="RIO2_wHTH_N"/>
</dbReference>
<dbReference type="PANTHER" id="PTHR45852:SF1">
    <property type="entry name" value="SERINE_THREONINE-PROTEIN KINASE RIO2"/>
    <property type="match status" value="1"/>
</dbReference>
<evidence type="ECO:0000313" key="18">
    <source>
        <dbReference type="Proteomes" id="UP000193218"/>
    </source>
</evidence>
<dbReference type="GO" id="GO:0005524">
    <property type="term" value="F:ATP binding"/>
    <property type="evidence" value="ECO:0007669"/>
    <property type="project" value="UniProtKB-KW"/>
</dbReference>
<dbReference type="SUPFAM" id="SSF46785">
    <property type="entry name" value="Winged helix' DNA-binding domain"/>
    <property type="match status" value="1"/>
</dbReference>
<dbReference type="InterPro" id="IPR018934">
    <property type="entry name" value="RIO_dom"/>
</dbReference>
<evidence type="ECO:0000256" key="7">
    <source>
        <dbReference type="ARBA" id="ARBA00022741"/>
    </source>
</evidence>
<evidence type="ECO:0000313" key="17">
    <source>
        <dbReference type="EMBL" id="ORX40854.1"/>
    </source>
</evidence>